<dbReference type="AlphaFoldDB" id="A0A0F9GU60"/>
<organism evidence="1">
    <name type="scientific">marine sediment metagenome</name>
    <dbReference type="NCBI Taxonomy" id="412755"/>
    <lineage>
        <taxon>unclassified sequences</taxon>
        <taxon>metagenomes</taxon>
        <taxon>ecological metagenomes</taxon>
    </lineage>
</organism>
<name>A0A0F9GU60_9ZZZZ</name>
<sequence>MAKKFLTVSTTLSADVAASGTFTVGYPTGTDEDSFAGYGHKANAIGNDMVSPTDFTLTFGSASITFTYGSGKTTMPAGTLVRIGLNLPANLRTEMTKKVVDHPGVSVLTLVRVDLGSPLIADVNGIAEAQNKNIGENLVLQARAGVAGFGLAGGAPFGRALTVDSGGADTAVLVITGTDYKGNTIVENITVNGNTVVPGVKAFFTVTQITVTVANLANSAFVGFGDVLGLPFYLPGIDDCPTVFEFEDNILKANVGTFVAGVDTAPTATTGDVRGTYLPLTSVPDGAQNFVLFIPSTDPEYQGAAQFAG</sequence>
<protein>
    <submittedName>
        <fullName evidence="1">Uncharacterized protein</fullName>
    </submittedName>
</protein>
<evidence type="ECO:0000313" key="1">
    <source>
        <dbReference type="EMBL" id="KKM02284.1"/>
    </source>
</evidence>
<reference evidence="1" key="1">
    <citation type="journal article" date="2015" name="Nature">
        <title>Complex archaea that bridge the gap between prokaryotes and eukaryotes.</title>
        <authorList>
            <person name="Spang A."/>
            <person name="Saw J.H."/>
            <person name="Jorgensen S.L."/>
            <person name="Zaremba-Niedzwiedzka K."/>
            <person name="Martijn J."/>
            <person name="Lind A.E."/>
            <person name="van Eijk R."/>
            <person name="Schleper C."/>
            <person name="Guy L."/>
            <person name="Ettema T.J."/>
        </authorList>
    </citation>
    <scope>NUCLEOTIDE SEQUENCE</scope>
</reference>
<gene>
    <name evidence="1" type="ORF">LCGC14_1785950</name>
</gene>
<proteinExistence type="predicted"/>
<accession>A0A0F9GU60</accession>
<comment type="caution">
    <text evidence="1">The sequence shown here is derived from an EMBL/GenBank/DDBJ whole genome shotgun (WGS) entry which is preliminary data.</text>
</comment>
<dbReference type="EMBL" id="LAZR01016978">
    <property type="protein sequence ID" value="KKM02284.1"/>
    <property type="molecule type" value="Genomic_DNA"/>
</dbReference>